<name>A0A6D2IFN1_9BRAS</name>
<accession>A0A6D2IFN1</accession>
<organism evidence="2 3">
    <name type="scientific">Microthlaspi erraticum</name>
    <dbReference type="NCBI Taxonomy" id="1685480"/>
    <lineage>
        <taxon>Eukaryota</taxon>
        <taxon>Viridiplantae</taxon>
        <taxon>Streptophyta</taxon>
        <taxon>Embryophyta</taxon>
        <taxon>Tracheophyta</taxon>
        <taxon>Spermatophyta</taxon>
        <taxon>Magnoliopsida</taxon>
        <taxon>eudicotyledons</taxon>
        <taxon>Gunneridae</taxon>
        <taxon>Pentapetalae</taxon>
        <taxon>rosids</taxon>
        <taxon>malvids</taxon>
        <taxon>Brassicales</taxon>
        <taxon>Brassicaceae</taxon>
        <taxon>Coluteocarpeae</taxon>
        <taxon>Microthlaspi</taxon>
    </lineage>
</organism>
<gene>
    <name evidence="2" type="ORF">MERR_LOCUS11050</name>
</gene>
<dbReference type="Proteomes" id="UP000467841">
    <property type="component" value="Unassembled WGS sequence"/>
</dbReference>
<comment type="caution">
    <text evidence="2">The sequence shown here is derived from an EMBL/GenBank/DDBJ whole genome shotgun (WGS) entry which is preliminary data.</text>
</comment>
<sequence>MGSTSLTPRWRLMPKLSTSFGGIKNFQRRLNSLSKPRVRIQSMCVRDSPESTRRTSKTALQDDTHNPAFSAEGVHPFEDGVPLVVPELCLTHHQVCGSSLGGGPGIRRLGPKENVLEGFPNCSTLC</sequence>
<proteinExistence type="predicted"/>
<evidence type="ECO:0000313" key="2">
    <source>
        <dbReference type="EMBL" id="CAA7023815.1"/>
    </source>
</evidence>
<feature type="region of interest" description="Disordered" evidence="1">
    <location>
        <begin position="44"/>
        <end position="73"/>
    </location>
</feature>
<dbReference type="AlphaFoldDB" id="A0A6D2IFN1"/>
<evidence type="ECO:0000313" key="3">
    <source>
        <dbReference type="Proteomes" id="UP000467841"/>
    </source>
</evidence>
<dbReference type="EMBL" id="CACVBM020000832">
    <property type="protein sequence ID" value="CAA7023815.1"/>
    <property type="molecule type" value="Genomic_DNA"/>
</dbReference>
<evidence type="ECO:0000256" key="1">
    <source>
        <dbReference type="SAM" id="MobiDB-lite"/>
    </source>
</evidence>
<protein>
    <submittedName>
        <fullName evidence="2">Uncharacterized protein</fullName>
    </submittedName>
</protein>
<reference evidence="2" key="1">
    <citation type="submission" date="2020-01" db="EMBL/GenBank/DDBJ databases">
        <authorList>
            <person name="Mishra B."/>
        </authorList>
    </citation>
    <scope>NUCLEOTIDE SEQUENCE [LARGE SCALE GENOMIC DNA]</scope>
</reference>
<keyword evidence="3" id="KW-1185">Reference proteome</keyword>